<name>A0A4S3J3Y0_9EURO</name>
<dbReference type="VEuPathDB" id="FungiDB:EYZ11_010987"/>
<proteinExistence type="inferred from homology"/>
<keyword evidence="3" id="KW-0645">Protease</keyword>
<accession>A0A4S3J3Y0</accession>
<dbReference type="Gene3D" id="3.40.50.1820">
    <property type="entry name" value="alpha/beta hydrolase"/>
    <property type="match status" value="1"/>
</dbReference>
<gene>
    <name evidence="6" type="ORF">EYZ11_010987</name>
</gene>
<dbReference type="EMBL" id="SOSA01000635">
    <property type="protein sequence ID" value="THC89563.1"/>
    <property type="molecule type" value="Genomic_DNA"/>
</dbReference>
<dbReference type="Proteomes" id="UP000308092">
    <property type="component" value="Unassembled WGS sequence"/>
</dbReference>
<organism evidence="6 7">
    <name type="scientific">Aspergillus tanneri</name>
    <dbReference type="NCBI Taxonomy" id="1220188"/>
    <lineage>
        <taxon>Eukaryota</taxon>
        <taxon>Fungi</taxon>
        <taxon>Dikarya</taxon>
        <taxon>Ascomycota</taxon>
        <taxon>Pezizomycotina</taxon>
        <taxon>Eurotiomycetes</taxon>
        <taxon>Eurotiomycetidae</taxon>
        <taxon>Eurotiales</taxon>
        <taxon>Aspergillaceae</taxon>
        <taxon>Aspergillus</taxon>
        <taxon>Aspergillus subgen. Circumdati</taxon>
    </lineage>
</organism>
<evidence type="ECO:0000256" key="3">
    <source>
        <dbReference type="ARBA" id="ARBA00022670"/>
    </source>
</evidence>
<protein>
    <submittedName>
        <fullName evidence="6">Uncharacterized protein</fullName>
    </submittedName>
</protein>
<dbReference type="GO" id="GO:0004185">
    <property type="term" value="F:serine-type carboxypeptidase activity"/>
    <property type="evidence" value="ECO:0007669"/>
    <property type="project" value="InterPro"/>
</dbReference>
<evidence type="ECO:0000256" key="2">
    <source>
        <dbReference type="ARBA" id="ARBA00022645"/>
    </source>
</evidence>
<comment type="caution">
    <text evidence="6">The sequence shown here is derived from an EMBL/GenBank/DDBJ whole genome shotgun (WGS) entry which is preliminary data.</text>
</comment>
<reference evidence="6 7" key="1">
    <citation type="submission" date="2019-03" db="EMBL/GenBank/DDBJ databases">
        <title>The genome sequence of a newly discovered highly antifungal drug resistant Aspergillus species, Aspergillus tanneri NIH 1004.</title>
        <authorList>
            <person name="Mounaud S."/>
            <person name="Singh I."/>
            <person name="Joardar V."/>
            <person name="Pakala S."/>
            <person name="Pakala S."/>
            <person name="Venepally P."/>
            <person name="Hoover J."/>
            <person name="Nierman W."/>
            <person name="Chung J."/>
            <person name="Losada L."/>
        </authorList>
    </citation>
    <scope>NUCLEOTIDE SEQUENCE [LARGE SCALE GENOMIC DNA]</scope>
    <source>
        <strain evidence="6 7">NIH1004</strain>
    </source>
</reference>
<dbReference type="SUPFAM" id="SSF53474">
    <property type="entry name" value="alpha/beta-Hydrolases"/>
    <property type="match status" value="1"/>
</dbReference>
<keyword evidence="4" id="KW-0378">Hydrolase</keyword>
<keyword evidence="7" id="KW-1185">Reference proteome</keyword>
<dbReference type="STRING" id="1220188.A0A4S3J3Y0"/>
<dbReference type="AlphaFoldDB" id="A0A4S3J3Y0"/>
<evidence type="ECO:0000313" key="7">
    <source>
        <dbReference type="Proteomes" id="UP000308092"/>
    </source>
</evidence>
<dbReference type="InterPro" id="IPR029058">
    <property type="entry name" value="AB_hydrolase_fold"/>
</dbReference>
<dbReference type="Pfam" id="PF00450">
    <property type="entry name" value="Peptidase_S10"/>
    <property type="match status" value="2"/>
</dbReference>
<dbReference type="PANTHER" id="PTHR11802">
    <property type="entry name" value="SERINE PROTEASE FAMILY S10 SERINE CARBOXYPEPTIDASE"/>
    <property type="match status" value="1"/>
</dbReference>
<dbReference type="PANTHER" id="PTHR11802:SF64">
    <property type="entry name" value="CARBOXYPEPTIDASE"/>
    <property type="match status" value="1"/>
</dbReference>
<evidence type="ECO:0000256" key="1">
    <source>
        <dbReference type="ARBA" id="ARBA00009431"/>
    </source>
</evidence>
<evidence type="ECO:0000313" key="6">
    <source>
        <dbReference type="EMBL" id="THC89563.1"/>
    </source>
</evidence>
<keyword evidence="2" id="KW-0121">Carboxypeptidase</keyword>
<evidence type="ECO:0000256" key="4">
    <source>
        <dbReference type="ARBA" id="ARBA00022801"/>
    </source>
</evidence>
<dbReference type="GO" id="GO:0000324">
    <property type="term" value="C:fungal-type vacuole"/>
    <property type="evidence" value="ECO:0007669"/>
    <property type="project" value="TreeGrafter"/>
</dbReference>
<sequence length="184" mass="20762">MVGTDQSYPIHTIFFWYFKAKENPETAPLVIWMNGSPGASPMFALFTENGPCHVNPNLTTSENPWSWNQQYNVLYLDQPVQTGFSYNVPQDASQTANTTPNAARHWTESYGGRYGPGFAAYVEQQNKHIDEGLLPVNLTTLGIINSCVDLLTQISSRPEFVYGRNAYSIPGLTRQNFRDCWTQI</sequence>
<keyword evidence="5" id="KW-0325">Glycoprotein</keyword>
<evidence type="ECO:0000256" key="5">
    <source>
        <dbReference type="ARBA" id="ARBA00023180"/>
    </source>
</evidence>
<comment type="similarity">
    <text evidence="1">Belongs to the peptidase S10 family.</text>
</comment>
<dbReference type="GO" id="GO:0006508">
    <property type="term" value="P:proteolysis"/>
    <property type="evidence" value="ECO:0007669"/>
    <property type="project" value="UniProtKB-KW"/>
</dbReference>
<dbReference type="InterPro" id="IPR001563">
    <property type="entry name" value="Peptidase_S10"/>
</dbReference>